<evidence type="ECO:0000256" key="1">
    <source>
        <dbReference type="PIRSR" id="PIRSR640198-1"/>
    </source>
</evidence>
<feature type="compositionally biased region" description="Basic and acidic residues" evidence="3">
    <location>
        <begin position="1"/>
        <end position="13"/>
    </location>
</feature>
<dbReference type="InterPro" id="IPR003812">
    <property type="entry name" value="Fido"/>
</dbReference>
<dbReference type="AlphaFoldDB" id="A0A2T4UQL7"/>
<accession>A0A2T4UQL7</accession>
<reference evidence="5 6" key="1">
    <citation type="submission" date="2018-03" db="EMBL/GenBank/DDBJ databases">
        <title>Bacteriophage NCPPB3778 and a type I-E CRISPR drive the evolution of the US Biological Select Agent, Rathayibacter toxicus.</title>
        <authorList>
            <person name="Davis E.W.II."/>
            <person name="Tabima J.F."/>
            <person name="Weisberg A.J."/>
            <person name="Dantas Lopes L."/>
            <person name="Wiseman M.S."/>
            <person name="Wiseman M.S."/>
            <person name="Pupko T."/>
            <person name="Belcher M.S."/>
            <person name="Sechler A.J."/>
            <person name="Tancos M.A."/>
            <person name="Schroeder B.K."/>
            <person name="Murray T.D."/>
            <person name="Luster D.G."/>
            <person name="Schneider W.L."/>
            <person name="Rogers E."/>
            <person name="Andreote F.D."/>
            <person name="Grunwald N.J."/>
            <person name="Putnam M.L."/>
            <person name="Chang J.H."/>
        </authorList>
    </citation>
    <scope>NUCLEOTIDE SEQUENCE [LARGE SCALE GENOMIC DNA]</scope>
    <source>
        <strain evidence="5 6">DSM 15933</strain>
    </source>
</reference>
<evidence type="ECO:0000313" key="5">
    <source>
        <dbReference type="EMBL" id="PTL71828.1"/>
    </source>
</evidence>
<dbReference type="PANTHER" id="PTHR13504:SF39">
    <property type="entry name" value="CELL FILAMENTATION PROTEIN"/>
    <property type="match status" value="1"/>
</dbReference>
<sequence length="212" mass="23471">MADEIDPHAHSLAKDSPYSDTPVEPDDEVAFLPGVHFEMRADLYQAEAQALSELRTELYDAIAAEELSAVDLTSTRALEKLHELANGTIWTWAGRIRTRALNIGTAPEDIREQLYGTMGDLAWMAESADIAPEAIAMTAHHRLVKIHPFVDGNGRITRLYADVLLLSLTGDRIFEWSTRGDYLGALRRADVTMDVTELLETIGVLVIEDDPA</sequence>
<dbReference type="Proteomes" id="UP000241085">
    <property type="component" value="Unassembled WGS sequence"/>
</dbReference>
<keyword evidence="6" id="KW-1185">Reference proteome</keyword>
<feature type="active site" evidence="1">
    <location>
        <position position="147"/>
    </location>
</feature>
<dbReference type="InterPro" id="IPR036597">
    <property type="entry name" value="Fido-like_dom_sf"/>
</dbReference>
<proteinExistence type="predicted"/>
<dbReference type="PROSITE" id="PS51459">
    <property type="entry name" value="FIDO"/>
    <property type="match status" value="1"/>
</dbReference>
<dbReference type="GO" id="GO:0005524">
    <property type="term" value="F:ATP binding"/>
    <property type="evidence" value="ECO:0007669"/>
    <property type="project" value="UniProtKB-KW"/>
</dbReference>
<organism evidence="5 6">
    <name type="scientific">Rathayibacter caricis DSM 15933</name>
    <dbReference type="NCBI Taxonomy" id="1328867"/>
    <lineage>
        <taxon>Bacteria</taxon>
        <taxon>Bacillati</taxon>
        <taxon>Actinomycetota</taxon>
        <taxon>Actinomycetes</taxon>
        <taxon>Micrococcales</taxon>
        <taxon>Microbacteriaceae</taxon>
        <taxon>Rathayibacter</taxon>
    </lineage>
</organism>
<evidence type="ECO:0000256" key="2">
    <source>
        <dbReference type="PIRSR" id="PIRSR640198-2"/>
    </source>
</evidence>
<name>A0A2T4UQL7_9MICO</name>
<dbReference type="InterPro" id="IPR040198">
    <property type="entry name" value="Fido_containing"/>
</dbReference>
<dbReference type="Gene3D" id="1.10.3290.10">
    <property type="entry name" value="Fido-like domain"/>
    <property type="match status" value="1"/>
</dbReference>
<keyword evidence="2" id="KW-0067">ATP-binding</keyword>
<gene>
    <name evidence="5" type="ORF">C1I63_02515</name>
</gene>
<evidence type="ECO:0000313" key="6">
    <source>
        <dbReference type="Proteomes" id="UP000241085"/>
    </source>
</evidence>
<dbReference type="EMBL" id="PZPL01000001">
    <property type="protein sequence ID" value="PTL71828.1"/>
    <property type="molecule type" value="Genomic_DNA"/>
</dbReference>
<feature type="domain" description="Fido" evidence="4">
    <location>
        <begin position="73"/>
        <end position="208"/>
    </location>
</feature>
<dbReference type="SUPFAM" id="SSF140931">
    <property type="entry name" value="Fic-like"/>
    <property type="match status" value="1"/>
</dbReference>
<comment type="caution">
    <text evidence="5">The sequence shown here is derived from an EMBL/GenBank/DDBJ whole genome shotgun (WGS) entry which is preliminary data.</text>
</comment>
<keyword evidence="2" id="KW-0547">Nucleotide-binding</keyword>
<evidence type="ECO:0000259" key="4">
    <source>
        <dbReference type="PROSITE" id="PS51459"/>
    </source>
</evidence>
<dbReference type="Pfam" id="PF02661">
    <property type="entry name" value="Fic"/>
    <property type="match status" value="1"/>
</dbReference>
<feature type="binding site" evidence="2">
    <location>
        <begin position="151"/>
        <end position="158"/>
    </location>
    <ligand>
        <name>ATP</name>
        <dbReference type="ChEBI" id="CHEBI:30616"/>
    </ligand>
</feature>
<dbReference type="PANTHER" id="PTHR13504">
    <property type="entry name" value="FIDO DOMAIN-CONTAINING PROTEIN DDB_G0283145"/>
    <property type="match status" value="1"/>
</dbReference>
<protein>
    <recommendedName>
        <fullName evidence="4">Fido domain-containing protein</fullName>
    </recommendedName>
</protein>
<feature type="region of interest" description="Disordered" evidence="3">
    <location>
        <begin position="1"/>
        <end position="25"/>
    </location>
</feature>
<evidence type="ECO:0000256" key="3">
    <source>
        <dbReference type="SAM" id="MobiDB-lite"/>
    </source>
</evidence>